<evidence type="ECO:0000256" key="5">
    <source>
        <dbReference type="ARBA" id="ARBA00022801"/>
    </source>
</evidence>
<keyword evidence="6 7" id="KW-0269">Exonuclease</keyword>
<organism evidence="10 11">
    <name type="scientific">Psychroflexus halocasei</name>
    <dbReference type="NCBI Taxonomy" id="908615"/>
    <lineage>
        <taxon>Bacteria</taxon>
        <taxon>Pseudomonadati</taxon>
        <taxon>Bacteroidota</taxon>
        <taxon>Flavobacteriia</taxon>
        <taxon>Flavobacteriales</taxon>
        <taxon>Flavobacteriaceae</taxon>
        <taxon>Psychroflexus</taxon>
    </lineage>
</organism>
<dbReference type="RefSeq" id="WP_093238986.1">
    <property type="nucleotide sequence ID" value="NZ_FNQF01000002.1"/>
</dbReference>
<name>A0A1H3WMQ6_9FLAO</name>
<evidence type="ECO:0000256" key="2">
    <source>
        <dbReference type="ARBA" id="ARBA00011322"/>
    </source>
</evidence>
<gene>
    <name evidence="7" type="primary">sbcD</name>
    <name evidence="10" type="ORF">SAMN05421540_10269</name>
</gene>
<keyword evidence="7" id="KW-0255">Endonuclease</keyword>
<dbReference type="InterPro" id="IPR041796">
    <property type="entry name" value="Mre11_N"/>
</dbReference>
<dbReference type="EMBL" id="FNQF01000002">
    <property type="protein sequence ID" value="SDZ88416.1"/>
    <property type="molecule type" value="Genomic_DNA"/>
</dbReference>
<keyword evidence="5 7" id="KW-0378">Hydrolase</keyword>
<dbReference type="Gene3D" id="3.60.21.10">
    <property type="match status" value="1"/>
</dbReference>
<evidence type="ECO:0000256" key="4">
    <source>
        <dbReference type="ARBA" id="ARBA00022722"/>
    </source>
</evidence>
<dbReference type="InterPro" id="IPR004593">
    <property type="entry name" value="SbcD"/>
</dbReference>
<dbReference type="PANTHER" id="PTHR30337">
    <property type="entry name" value="COMPONENT OF ATP-DEPENDENT DSDNA EXONUCLEASE"/>
    <property type="match status" value="1"/>
</dbReference>
<accession>A0A1H3WMQ6</accession>
<evidence type="ECO:0000256" key="1">
    <source>
        <dbReference type="ARBA" id="ARBA00010555"/>
    </source>
</evidence>
<feature type="domain" description="Calcineurin-like phosphoesterase" evidence="8">
    <location>
        <begin position="1"/>
        <end position="228"/>
    </location>
</feature>
<dbReference type="GO" id="GO:0006310">
    <property type="term" value="P:DNA recombination"/>
    <property type="evidence" value="ECO:0007669"/>
    <property type="project" value="UniProtKB-KW"/>
</dbReference>
<evidence type="ECO:0000313" key="11">
    <source>
        <dbReference type="Proteomes" id="UP000198820"/>
    </source>
</evidence>
<dbReference type="PANTHER" id="PTHR30337:SF0">
    <property type="entry name" value="NUCLEASE SBCCD SUBUNIT D"/>
    <property type="match status" value="1"/>
</dbReference>
<dbReference type="SUPFAM" id="SSF56300">
    <property type="entry name" value="Metallo-dependent phosphatases"/>
    <property type="match status" value="1"/>
</dbReference>
<keyword evidence="7" id="KW-0235">DNA replication</keyword>
<dbReference type="InterPro" id="IPR050535">
    <property type="entry name" value="DNA_Repair-Maintenance_Comp"/>
</dbReference>
<keyword evidence="4 7" id="KW-0540">Nuclease</keyword>
<evidence type="ECO:0000256" key="7">
    <source>
        <dbReference type="RuleBase" id="RU363069"/>
    </source>
</evidence>
<dbReference type="GO" id="GO:0006260">
    <property type="term" value="P:DNA replication"/>
    <property type="evidence" value="ECO:0007669"/>
    <property type="project" value="UniProtKB-KW"/>
</dbReference>
<keyword evidence="7" id="KW-0233">DNA recombination</keyword>
<comment type="function">
    <text evidence="7">SbcCD cleaves DNA hairpin structures. These structures can inhibit DNA replication and are intermediates in certain DNA recombination reactions. The complex acts as a 3'-&gt;5' double strand exonuclease that can open hairpins. It also has a 5' single-strand endonuclease activity.</text>
</comment>
<evidence type="ECO:0000259" key="8">
    <source>
        <dbReference type="Pfam" id="PF00149"/>
    </source>
</evidence>
<comment type="similarity">
    <text evidence="1 7">Belongs to the SbcD family.</text>
</comment>
<dbReference type="Pfam" id="PF12320">
    <property type="entry name" value="SbcD_C"/>
    <property type="match status" value="1"/>
</dbReference>
<evidence type="ECO:0000259" key="9">
    <source>
        <dbReference type="Pfam" id="PF12320"/>
    </source>
</evidence>
<dbReference type="CDD" id="cd00840">
    <property type="entry name" value="MPP_Mre11_N"/>
    <property type="match status" value="1"/>
</dbReference>
<proteinExistence type="inferred from homology"/>
<dbReference type="Proteomes" id="UP000198820">
    <property type="component" value="Unassembled WGS sequence"/>
</dbReference>
<dbReference type="AlphaFoldDB" id="A0A1H3WMQ6"/>
<keyword evidence="11" id="KW-1185">Reference proteome</keyword>
<dbReference type="Pfam" id="PF00149">
    <property type="entry name" value="Metallophos"/>
    <property type="match status" value="1"/>
</dbReference>
<comment type="subunit">
    <text evidence="2 7">Heterodimer of SbcC and SbcD.</text>
</comment>
<evidence type="ECO:0000256" key="6">
    <source>
        <dbReference type="ARBA" id="ARBA00022839"/>
    </source>
</evidence>
<dbReference type="GO" id="GO:0008408">
    <property type="term" value="F:3'-5' exonuclease activity"/>
    <property type="evidence" value="ECO:0007669"/>
    <property type="project" value="InterPro"/>
</dbReference>
<sequence length="402" mass="45858">MKILHTADWHIGKRLHKHYLYADFDLYIGWLSDLVVEKKIDAILISGDVFDLANPSAEARKQYYQSLVALNKLNCHVIITGGNHDSPSMLDAPKDLLSALKVNVIGGLPENMEDCIIPLPNSKQPEVVIAALPYLRDADVRKSEEGQTYEDRLQAIQKGIQMRFDEAAEICETKYPDLPAIAMGHLYAAGVSTSESERDIQIGNQAAFHAEQFNSHFNYVALGHIHQPQQVNSNVPTYYSGSPLMLSFSERRDEKRVLLLDTTNNLAVENIQIPKFRQLLKISGTLEEIENKLSHLDAIGHLKSLVEIEMIEKDFSQNKLTLLDQLVSDFNHKDFEIVKHRASFKNEQVKTSEIYKINQNLEDLKPKEVFDNLIEQESYSEKEKTELRQTFIELEELLNTEL</sequence>
<reference evidence="10 11" key="1">
    <citation type="submission" date="2016-10" db="EMBL/GenBank/DDBJ databases">
        <authorList>
            <person name="de Groot N.N."/>
        </authorList>
    </citation>
    <scope>NUCLEOTIDE SEQUENCE [LARGE SCALE GENOMIC DNA]</scope>
    <source>
        <strain evidence="10 11">DSM 23581</strain>
    </source>
</reference>
<dbReference type="InterPro" id="IPR004843">
    <property type="entry name" value="Calcineurin-like_PHP"/>
</dbReference>
<feature type="domain" description="Nuclease SbcCD subunit D C-terminal" evidence="9">
    <location>
        <begin position="276"/>
        <end position="377"/>
    </location>
</feature>
<dbReference type="InterPro" id="IPR029052">
    <property type="entry name" value="Metallo-depent_PP-like"/>
</dbReference>
<evidence type="ECO:0000256" key="3">
    <source>
        <dbReference type="ARBA" id="ARBA00013365"/>
    </source>
</evidence>
<evidence type="ECO:0000313" key="10">
    <source>
        <dbReference type="EMBL" id="SDZ88416.1"/>
    </source>
</evidence>
<dbReference type="GO" id="GO:0004519">
    <property type="term" value="F:endonuclease activity"/>
    <property type="evidence" value="ECO:0007669"/>
    <property type="project" value="UniProtKB-KW"/>
</dbReference>
<dbReference type="STRING" id="908615.SAMN05421540_10269"/>
<dbReference type="NCBIfam" id="TIGR00619">
    <property type="entry name" value="sbcd"/>
    <property type="match status" value="1"/>
</dbReference>
<protein>
    <recommendedName>
        <fullName evidence="3 7">Nuclease SbcCD subunit D</fullName>
    </recommendedName>
</protein>
<dbReference type="InterPro" id="IPR026843">
    <property type="entry name" value="SbcD_C"/>
</dbReference>